<comment type="caution">
    <text evidence="2">The sequence shown here is derived from an EMBL/GenBank/DDBJ whole genome shotgun (WGS) entry which is preliminary data.</text>
</comment>
<dbReference type="RefSeq" id="WP_047963581.1">
    <property type="nucleotide sequence ID" value="NZ_CAWMBG010000071.1"/>
</dbReference>
<dbReference type="AlphaFoldDB" id="A0A0J5FS49"/>
<dbReference type="EMBL" id="LFCV01000071">
    <property type="protein sequence ID" value="KMJ44914.1"/>
    <property type="molecule type" value="Genomic_DNA"/>
</dbReference>
<proteinExistence type="predicted"/>
<evidence type="ECO:0000313" key="3">
    <source>
        <dbReference type="Proteomes" id="UP000036277"/>
    </source>
</evidence>
<dbReference type="PROSITE" id="PS50801">
    <property type="entry name" value="STAS"/>
    <property type="match status" value="1"/>
</dbReference>
<keyword evidence="3" id="KW-1185">Reference proteome</keyword>
<evidence type="ECO:0000313" key="2">
    <source>
        <dbReference type="EMBL" id="KMJ44914.1"/>
    </source>
</evidence>
<sequence length="117" mass="12884">MKQDTLDNGIAGKASSSQETVSWEKTESTLFLKGTLDRDSLLPLWQQKDRVMEGIDNIDVSQLHHVDSTGLALFVRLKGECQQQGRTLVLSGVGERLGTLVALYGLQSLLNDNQPKT</sequence>
<dbReference type="STRING" id="880157.AB204_11905"/>
<dbReference type="SUPFAM" id="SSF52091">
    <property type="entry name" value="SpoIIaa-like"/>
    <property type="match status" value="1"/>
</dbReference>
<dbReference type="InterPro" id="IPR049743">
    <property type="entry name" value="MlaB"/>
</dbReference>
<dbReference type="NCBIfam" id="NF033618">
    <property type="entry name" value="mlaB_1"/>
    <property type="match status" value="1"/>
</dbReference>
<dbReference type="PATRIC" id="fig|880157.4.peg.2531"/>
<name>A0A0J5FS49_9GAMM</name>
<evidence type="ECO:0000259" key="1">
    <source>
        <dbReference type="PROSITE" id="PS50801"/>
    </source>
</evidence>
<dbReference type="OrthoDB" id="5687860at2"/>
<dbReference type="InterPro" id="IPR052746">
    <property type="entry name" value="MlaB_ABC_Transporter"/>
</dbReference>
<dbReference type="PANTHER" id="PTHR35849">
    <property type="entry name" value="BLR2341 PROTEIN"/>
    <property type="match status" value="1"/>
</dbReference>
<dbReference type="InterPro" id="IPR036513">
    <property type="entry name" value="STAS_dom_sf"/>
</dbReference>
<dbReference type="InterPro" id="IPR058548">
    <property type="entry name" value="MlaB-like_STAS"/>
</dbReference>
<protein>
    <submittedName>
        <fullName evidence="2">Anti-sigma B factor antagonist</fullName>
    </submittedName>
</protein>
<organism evidence="2 3">
    <name type="scientific">Xenorhabdus khoisanae</name>
    <dbReference type="NCBI Taxonomy" id="880157"/>
    <lineage>
        <taxon>Bacteria</taxon>
        <taxon>Pseudomonadati</taxon>
        <taxon>Pseudomonadota</taxon>
        <taxon>Gammaproteobacteria</taxon>
        <taxon>Enterobacterales</taxon>
        <taxon>Morganellaceae</taxon>
        <taxon>Xenorhabdus</taxon>
    </lineage>
</organism>
<reference evidence="2 3" key="1">
    <citation type="submission" date="2015-06" db="EMBL/GenBank/DDBJ databases">
        <title>Draft Whole-Genome Sequence of the Entomopathogenic Bacterium Xenorhabdus khoisanae.</title>
        <authorList>
            <person name="Naidoo S."/>
            <person name="Featherston J."/>
            <person name="Gray V.M."/>
        </authorList>
    </citation>
    <scope>NUCLEOTIDE SEQUENCE [LARGE SCALE GENOMIC DNA]</scope>
    <source>
        <strain evidence="2 3">MCB</strain>
    </source>
</reference>
<feature type="domain" description="STAS" evidence="1">
    <location>
        <begin position="58"/>
        <end position="117"/>
    </location>
</feature>
<dbReference type="Pfam" id="PF13466">
    <property type="entry name" value="STAS_2"/>
    <property type="match status" value="1"/>
</dbReference>
<dbReference type="PANTHER" id="PTHR35849:SF1">
    <property type="entry name" value="INTERMEMBRANE PHOSPHOLIPID TRANSPORT SYSTEM BINDING PROTEIN MLAB"/>
    <property type="match status" value="1"/>
</dbReference>
<gene>
    <name evidence="2" type="ORF">AB204_11905</name>
</gene>
<dbReference type="Gene3D" id="3.30.750.24">
    <property type="entry name" value="STAS domain"/>
    <property type="match status" value="1"/>
</dbReference>
<dbReference type="Proteomes" id="UP000036277">
    <property type="component" value="Unassembled WGS sequence"/>
</dbReference>
<dbReference type="CDD" id="cd07043">
    <property type="entry name" value="STAS_anti-anti-sigma_factors"/>
    <property type="match status" value="1"/>
</dbReference>
<dbReference type="InterPro" id="IPR002645">
    <property type="entry name" value="STAS_dom"/>
</dbReference>
<accession>A0A0J5FS49</accession>